<dbReference type="Gene3D" id="3.40.50.300">
    <property type="entry name" value="P-loop containing nucleotide triphosphate hydrolases"/>
    <property type="match status" value="1"/>
</dbReference>
<evidence type="ECO:0000256" key="2">
    <source>
        <dbReference type="ARBA" id="ARBA00022741"/>
    </source>
</evidence>
<dbReference type="RefSeq" id="WP_101071753.1">
    <property type="nucleotide sequence ID" value="NZ_PISP01000001.1"/>
</dbReference>
<dbReference type="GO" id="GO:0016887">
    <property type="term" value="F:ATP hydrolysis activity"/>
    <property type="evidence" value="ECO:0007669"/>
    <property type="project" value="InterPro"/>
</dbReference>
<evidence type="ECO:0000259" key="5">
    <source>
        <dbReference type="PROSITE" id="PS50893"/>
    </source>
</evidence>
<dbReference type="PANTHER" id="PTHR42798:SF7">
    <property type="entry name" value="ALPHA-D-RIBOSE 1-METHYLPHOSPHONATE 5-TRIPHOSPHATE SYNTHASE SUBUNIT PHNL"/>
    <property type="match status" value="1"/>
</dbReference>
<reference evidence="6 7" key="1">
    <citation type="submission" date="2017-11" db="EMBL/GenBank/DDBJ databases">
        <title>Rhodohalobacter 15182 sp. nov., isolated from a salt lake.</title>
        <authorList>
            <person name="Han S."/>
        </authorList>
    </citation>
    <scope>NUCLEOTIDE SEQUENCE [LARGE SCALE GENOMIC DNA]</scope>
    <source>
        <strain evidence="6 7">15182</strain>
    </source>
</reference>
<dbReference type="CDD" id="cd03255">
    <property type="entry name" value="ABC_MJ0796_LolCDE_FtsE"/>
    <property type="match status" value="1"/>
</dbReference>
<dbReference type="OrthoDB" id="9802264at2"/>
<name>A0A2N0VJT9_9BACT</name>
<dbReference type="InterPro" id="IPR027417">
    <property type="entry name" value="P-loop_NTPase"/>
</dbReference>
<dbReference type="GO" id="GO:0022857">
    <property type="term" value="F:transmembrane transporter activity"/>
    <property type="evidence" value="ECO:0007669"/>
    <property type="project" value="UniProtKB-ARBA"/>
</dbReference>
<comment type="caution">
    <text evidence="6">The sequence shown here is derived from an EMBL/GenBank/DDBJ whole genome shotgun (WGS) entry which is preliminary data.</text>
</comment>
<dbReference type="AlphaFoldDB" id="A0A2N0VJT9"/>
<keyword evidence="1" id="KW-0813">Transport</keyword>
<dbReference type="PANTHER" id="PTHR42798">
    <property type="entry name" value="LIPOPROTEIN-RELEASING SYSTEM ATP-BINDING PROTEIN LOLD"/>
    <property type="match status" value="1"/>
</dbReference>
<feature type="domain" description="ABC transporter" evidence="5">
    <location>
        <begin position="5"/>
        <end position="223"/>
    </location>
</feature>
<dbReference type="GO" id="GO:0005524">
    <property type="term" value="F:ATP binding"/>
    <property type="evidence" value="ECO:0007669"/>
    <property type="project" value="UniProtKB-KW"/>
</dbReference>
<dbReference type="GO" id="GO:0098796">
    <property type="term" value="C:membrane protein complex"/>
    <property type="evidence" value="ECO:0007669"/>
    <property type="project" value="UniProtKB-ARBA"/>
</dbReference>
<evidence type="ECO:0000313" key="6">
    <source>
        <dbReference type="EMBL" id="PKD44463.1"/>
    </source>
</evidence>
<dbReference type="PROSITE" id="PS50893">
    <property type="entry name" value="ABC_TRANSPORTER_2"/>
    <property type="match status" value="1"/>
</dbReference>
<keyword evidence="3 6" id="KW-0067">ATP-binding</keyword>
<organism evidence="6 7">
    <name type="scientific">Rhodohalobacter barkolensis</name>
    <dbReference type="NCBI Taxonomy" id="2053187"/>
    <lineage>
        <taxon>Bacteria</taxon>
        <taxon>Pseudomonadati</taxon>
        <taxon>Balneolota</taxon>
        <taxon>Balneolia</taxon>
        <taxon>Balneolales</taxon>
        <taxon>Balneolaceae</taxon>
        <taxon>Rhodohalobacter</taxon>
    </lineage>
</organism>
<dbReference type="InterPro" id="IPR003593">
    <property type="entry name" value="AAA+_ATPase"/>
</dbReference>
<proteinExistence type="inferred from homology"/>
<gene>
    <name evidence="6" type="ORF">CWD77_03065</name>
</gene>
<dbReference type="InterPro" id="IPR003439">
    <property type="entry name" value="ABC_transporter-like_ATP-bd"/>
</dbReference>
<protein>
    <submittedName>
        <fullName evidence="6">ATP-binding protein</fullName>
    </submittedName>
</protein>
<dbReference type="Proteomes" id="UP000233398">
    <property type="component" value="Unassembled WGS sequence"/>
</dbReference>
<dbReference type="InterPro" id="IPR017871">
    <property type="entry name" value="ABC_transporter-like_CS"/>
</dbReference>
<dbReference type="Pfam" id="PF00005">
    <property type="entry name" value="ABC_tran"/>
    <property type="match status" value="1"/>
</dbReference>
<evidence type="ECO:0000256" key="1">
    <source>
        <dbReference type="ARBA" id="ARBA00022448"/>
    </source>
</evidence>
<accession>A0A2N0VJT9</accession>
<comment type="similarity">
    <text evidence="4">Belongs to the ABC transporter superfamily. Macrolide exporter (TC 3.A.1.122) family.</text>
</comment>
<dbReference type="PROSITE" id="PS00211">
    <property type="entry name" value="ABC_TRANSPORTER_1"/>
    <property type="match status" value="1"/>
</dbReference>
<dbReference type="SMART" id="SM00382">
    <property type="entry name" value="AAA"/>
    <property type="match status" value="1"/>
</dbReference>
<dbReference type="EMBL" id="PISP01000001">
    <property type="protein sequence ID" value="PKD44463.1"/>
    <property type="molecule type" value="Genomic_DNA"/>
</dbReference>
<dbReference type="SUPFAM" id="SSF52540">
    <property type="entry name" value="P-loop containing nucleoside triphosphate hydrolases"/>
    <property type="match status" value="1"/>
</dbReference>
<evidence type="ECO:0000256" key="4">
    <source>
        <dbReference type="ARBA" id="ARBA00038388"/>
    </source>
</evidence>
<evidence type="ECO:0000256" key="3">
    <source>
        <dbReference type="ARBA" id="ARBA00022840"/>
    </source>
</evidence>
<dbReference type="InterPro" id="IPR017911">
    <property type="entry name" value="MacB-like_ATP-bd"/>
</dbReference>
<dbReference type="FunFam" id="3.40.50.300:FF:000032">
    <property type="entry name" value="Export ABC transporter ATP-binding protein"/>
    <property type="match status" value="1"/>
</dbReference>
<keyword evidence="7" id="KW-1185">Reference proteome</keyword>
<keyword evidence="2" id="KW-0547">Nucleotide-binding</keyword>
<sequence length="226" mass="25673">MKKVLEAKELNKYFYEPVEFHVLKDINLSIYSGEFASIVGPSGSGKSTLLYALSSLDREYKGQVLFDEIELKTLTNQKLAHLRNKSIGFIFQFHFLLADFTALDNVMLPGLKLGELTHEELEEKAMQKLDILGIADQATKNVNRLSGGQQQRVSIARALINEPRIIFCDEPTGNLDSKNAMNVFEMLKNLTREFDQTILMVTHDDSFSSETDRQIQLLDGKIIDRQ</sequence>
<evidence type="ECO:0000313" key="7">
    <source>
        <dbReference type="Proteomes" id="UP000233398"/>
    </source>
</evidence>